<accession>A0ABU8EYV9</accession>
<organism evidence="1 2">
    <name type="scientific">Pseudoalteromonas spongiae</name>
    <dbReference type="NCBI Taxonomy" id="298657"/>
    <lineage>
        <taxon>Bacteria</taxon>
        <taxon>Pseudomonadati</taxon>
        <taxon>Pseudomonadota</taxon>
        <taxon>Gammaproteobacteria</taxon>
        <taxon>Alteromonadales</taxon>
        <taxon>Pseudoalteromonadaceae</taxon>
        <taxon>Pseudoalteromonas</taxon>
    </lineage>
</organism>
<dbReference type="RefSeq" id="WP_040642641.1">
    <property type="nucleotide sequence ID" value="NZ_JBAWKS010000002.1"/>
</dbReference>
<proteinExistence type="predicted"/>
<comment type="caution">
    <text evidence="1">The sequence shown here is derived from an EMBL/GenBank/DDBJ whole genome shotgun (WGS) entry which is preliminary data.</text>
</comment>
<name>A0ABU8EYV9_9GAMM</name>
<evidence type="ECO:0000313" key="2">
    <source>
        <dbReference type="Proteomes" id="UP001382455"/>
    </source>
</evidence>
<dbReference type="EMBL" id="JBAWKS010000002">
    <property type="protein sequence ID" value="MEI4552167.1"/>
    <property type="molecule type" value="Genomic_DNA"/>
</dbReference>
<gene>
    <name evidence="1" type="ORF">WAE96_20985</name>
</gene>
<reference evidence="1 2" key="1">
    <citation type="submission" date="2023-12" db="EMBL/GenBank/DDBJ databases">
        <title>Friends and Foes: Symbiotic and Algicidal bacterial influence on Karenia brevis blooms.</title>
        <authorList>
            <person name="Fei C."/>
            <person name="Mohamed A.R."/>
            <person name="Booker A."/>
            <person name="Arshad M."/>
            <person name="Klass S."/>
            <person name="Ahn S."/>
            <person name="Gilbert P.M."/>
            <person name="Heil C.A."/>
            <person name="Martinez J.M."/>
            <person name="Amin S.A."/>
        </authorList>
    </citation>
    <scope>NUCLEOTIDE SEQUENCE [LARGE SCALE GENOMIC DNA]</scope>
    <source>
        <strain evidence="1 2">CE15</strain>
    </source>
</reference>
<protein>
    <submittedName>
        <fullName evidence="1">DUF2164 domain-containing protein</fullName>
    </submittedName>
</protein>
<keyword evidence="2" id="KW-1185">Reference proteome</keyword>
<dbReference type="InterPro" id="IPR018680">
    <property type="entry name" value="DUF2164"/>
</dbReference>
<dbReference type="Proteomes" id="UP001382455">
    <property type="component" value="Unassembled WGS sequence"/>
</dbReference>
<dbReference type="Pfam" id="PF09932">
    <property type="entry name" value="DUF2164"/>
    <property type="match status" value="1"/>
</dbReference>
<sequence>MTIKLNQHDKQQCISKLQDYFDKELDVELGQFDADFLLDFIAKELGAAFYNQGIYDAQALLQSKIDTLNDGFSELEKPIR</sequence>
<evidence type="ECO:0000313" key="1">
    <source>
        <dbReference type="EMBL" id="MEI4552167.1"/>
    </source>
</evidence>